<protein>
    <submittedName>
        <fullName evidence="2">Uncharacterized protein</fullName>
    </submittedName>
</protein>
<gene>
    <name evidence="2" type="ORF">Cgig2_032129</name>
</gene>
<sequence length="238" mass="26524">MQMGRKMNALLTASQMNREVRLLCEEYFSKLKELIEVEVGLVHVEGDAQQDGPSSAKRILNPPRSQEKGQQNKRLKSTSEKKCNQAKARKKKKLSAHSITSEEGLPKATNLETRKTTEVVPENVTGVQESSKNFASFPNNIPYYVSKETLGKDPSGVRLPQNFTPFHMNMPFYKSRGSLTKDPSGGLLLRSTIAAIGRCPPFYFDRRTAGGLTPMMFQSFIGQTPTNGACNRSYNNDT</sequence>
<dbReference type="EMBL" id="JAKOGI010000798">
    <property type="protein sequence ID" value="KAJ8430390.1"/>
    <property type="molecule type" value="Genomic_DNA"/>
</dbReference>
<feature type="region of interest" description="Disordered" evidence="1">
    <location>
        <begin position="46"/>
        <end position="117"/>
    </location>
</feature>
<accession>A0A9Q1JT10</accession>
<name>A0A9Q1JT10_9CARY</name>
<organism evidence="2 3">
    <name type="scientific">Carnegiea gigantea</name>
    <dbReference type="NCBI Taxonomy" id="171969"/>
    <lineage>
        <taxon>Eukaryota</taxon>
        <taxon>Viridiplantae</taxon>
        <taxon>Streptophyta</taxon>
        <taxon>Embryophyta</taxon>
        <taxon>Tracheophyta</taxon>
        <taxon>Spermatophyta</taxon>
        <taxon>Magnoliopsida</taxon>
        <taxon>eudicotyledons</taxon>
        <taxon>Gunneridae</taxon>
        <taxon>Pentapetalae</taxon>
        <taxon>Caryophyllales</taxon>
        <taxon>Cactineae</taxon>
        <taxon>Cactaceae</taxon>
        <taxon>Cactoideae</taxon>
        <taxon>Echinocereeae</taxon>
        <taxon>Carnegiea</taxon>
    </lineage>
</organism>
<comment type="caution">
    <text evidence="2">The sequence shown here is derived from an EMBL/GenBank/DDBJ whole genome shotgun (WGS) entry which is preliminary data.</text>
</comment>
<evidence type="ECO:0000313" key="3">
    <source>
        <dbReference type="Proteomes" id="UP001153076"/>
    </source>
</evidence>
<keyword evidence="3" id="KW-1185">Reference proteome</keyword>
<dbReference type="AlphaFoldDB" id="A0A9Q1JT10"/>
<reference evidence="2" key="1">
    <citation type="submission" date="2022-04" db="EMBL/GenBank/DDBJ databases">
        <title>Carnegiea gigantea Genome sequencing and assembly v2.</title>
        <authorList>
            <person name="Copetti D."/>
            <person name="Sanderson M.J."/>
            <person name="Burquez A."/>
            <person name="Wojciechowski M.F."/>
        </authorList>
    </citation>
    <scope>NUCLEOTIDE SEQUENCE</scope>
    <source>
        <strain evidence="2">SGP5-SGP5p</strain>
        <tissue evidence="2">Aerial part</tissue>
    </source>
</reference>
<dbReference type="Proteomes" id="UP001153076">
    <property type="component" value="Unassembled WGS sequence"/>
</dbReference>
<evidence type="ECO:0000313" key="2">
    <source>
        <dbReference type="EMBL" id="KAJ8430390.1"/>
    </source>
</evidence>
<proteinExistence type="predicted"/>
<evidence type="ECO:0000256" key="1">
    <source>
        <dbReference type="SAM" id="MobiDB-lite"/>
    </source>
</evidence>
<dbReference type="OrthoDB" id="2402896at2759"/>